<dbReference type="eggNOG" id="COG2226">
    <property type="taxonomic scope" value="Bacteria"/>
</dbReference>
<feature type="domain" description="Methyltransferase type 12" evidence="2">
    <location>
        <begin position="137"/>
        <end position="235"/>
    </location>
</feature>
<sequence>MFDDDPRLPKDRRAHWHLPHTAVDTPGTHFSLIREHSEPALRAVADWLAAPAGAHGPHRTSSPPPLKEHDDVRRRPRRQAPRPVLDQQVIDGQSGYSKPFLTLYDLVVYRGTAPLLWRCPPAVSRKLYDSSVGARHMDIGVGTGYLLHHAKFPVPDPRITLVDLNRNSLAHTAHRLRRHQVDTVRANILEPLPVAPRSHDSVGMSYLLHCVPGSLREKGIALAHAAAVVKPGGIVFGTTVLSGGVPVSGRARRAMRSLNKRGAFHNDADSLDDLRAQLDLHFDRHELTVHGCVGVFRAWTAA</sequence>
<dbReference type="EMBL" id="CP021748">
    <property type="protein sequence ID" value="ARX88037.1"/>
    <property type="molecule type" value="Genomic_DNA"/>
</dbReference>
<dbReference type="InterPro" id="IPR029063">
    <property type="entry name" value="SAM-dependent_MTases_sf"/>
</dbReference>
<reference evidence="3 4" key="1">
    <citation type="submission" date="2017-05" db="EMBL/GenBank/DDBJ databases">
        <title>Streptomyces alboflavus Genome sequencing and assembly.</title>
        <authorList>
            <person name="Wang Y."/>
            <person name="Du B."/>
            <person name="Ding Y."/>
            <person name="Liu H."/>
            <person name="Hou Q."/>
            <person name="Liu K."/>
            <person name="Wang C."/>
            <person name="Yao L."/>
        </authorList>
    </citation>
    <scope>NUCLEOTIDE SEQUENCE [LARGE SCALE GENOMIC DNA]</scope>
    <source>
        <strain evidence="3 4">MDJK44</strain>
    </source>
</reference>
<dbReference type="Pfam" id="PF08242">
    <property type="entry name" value="Methyltransf_12"/>
    <property type="match status" value="1"/>
</dbReference>
<keyword evidence="3" id="KW-0489">Methyltransferase</keyword>
<dbReference type="AlphaFoldDB" id="A0A1Z1WNL3"/>
<keyword evidence="4" id="KW-1185">Reference proteome</keyword>
<dbReference type="SUPFAM" id="SSF53335">
    <property type="entry name" value="S-adenosyl-L-methionine-dependent methyltransferases"/>
    <property type="match status" value="1"/>
</dbReference>
<dbReference type="KEGG" id="salf:SMD44_07523"/>
<gene>
    <name evidence="3" type="ORF">SMD44_07523</name>
</gene>
<dbReference type="Gene3D" id="3.40.50.150">
    <property type="entry name" value="Vaccinia Virus protein VP39"/>
    <property type="match status" value="1"/>
</dbReference>
<name>A0A1Z1WNL3_9ACTN</name>
<evidence type="ECO:0000313" key="4">
    <source>
        <dbReference type="Proteomes" id="UP000195880"/>
    </source>
</evidence>
<dbReference type="GO" id="GO:0008168">
    <property type="term" value="F:methyltransferase activity"/>
    <property type="evidence" value="ECO:0007669"/>
    <property type="project" value="UniProtKB-KW"/>
</dbReference>
<accession>A0A1Z1WNL3</accession>
<evidence type="ECO:0000256" key="1">
    <source>
        <dbReference type="SAM" id="MobiDB-lite"/>
    </source>
</evidence>
<protein>
    <submittedName>
        <fullName evidence="3">Methyltransferase type 12</fullName>
    </submittedName>
</protein>
<proteinExistence type="predicted"/>
<dbReference type="Proteomes" id="UP000195880">
    <property type="component" value="Chromosome"/>
</dbReference>
<dbReference type="Gene3D" id="3.40.50.1820">
    <property type="entry name" value="alpha/beta hydrolase"/>
    <property type="match status" value="1"/>
</dbReference>
<evidence type="ECO:0000313" key="3">
    <source>
        <dbReference type="EMBL" id="ARX88037.1"/>
    </source>
</evidence>
<keyword evidence="3" id="KW-0808">Transferase</keyword>
<organism evidence="3 4">
    <name type="scientific">Streptomyces alboflavus</name>
    <dbReference type="NCBI Taxonomy" id="67267"/>
    <lineage>
        <taxon>Bacteria</taxon>
        <taxon>Bacillati</taxon>
        <taxon>Actinomycetota</taxon>
        <taxon>Actinomycetes</taxon>
        <taxon>Kitasatosporales</taxon>
        <taxon>Streptomycetaceae</taxon>
        <taxon>Streptomyces</taxon>
    </lineage>
</organism>
<dbReference type="CDD" id="cd02440">
    <property type="entry name" value="AdoMet_MTases"/>
    <property type="match status" value="1"/>
</dbReference>
<feature type="region of interest" description="Disordered" evidence="1">
    <location>
        <begin position="52"/>
        <end position="87"/>
    </location>
</feature>
<dbReference type="InterPro" id="IPR013217">
    <property type="entry name" value="Methyltransf_12"/>
</dbReference>
<dbReference type="STRING" id="67267.GCA_000716675_05254"/>
<dbReference type="InterPro" id="IPR029058">
    <property type="entry name" value="AB_hydrolase_fold"/>
</dbReference>
<dbReference type="GO" id="GO:0032259">
    <property type="term" value="P:methylation"/>
    <property type="evidence" value="ECO:0007669"/>
    <property type="project" value="UniProtKB-KW"/>
</dbReference>
<evidence type="ECO:0000259" key="2">
    <source>
        <dbReference type="Pfam" id="PF08242"/>
    </source>
</evidence>